<evidence type="ECO:0000256" key="1">
    <source>
        <dbReference type="ARBA" id="ARBA00022553"/>
    </source>
</evidence>
<feature type="DNA-binding region" description="OmpR/PhoB-type" evidence="7">
    <location>
        <begin position="135"/>
        <end position="233"/>
    </location>
</feature>
<dbReference type="PANTHER" id="PTHR48111:SF22">
    <property type="entry name" value="REGULATOR OF RPOS"/>
    <property type="match status" value="1"/>
</dbReference>
<dbReference type="Pfam" id="PF00486">
    <property type="entry name" value="Trans_reg_C"/>
    <property type="match status" value="1"/>
</dbReference>
<evidence type="ECO:0000256" key="6">
    <source>
        <dbReference type="PROSITE-ProRule" id="PRU00169"/>
    </source>
</evidence>
<keyword evidence="4 7" id="KW-0238">DNA-binding</keyword>
<accession>A0ABU9B9U6</accession>
<proteinExistence type="predicted"/>
<dbReference type="EMBL" id="JBBUTF010000009">
    <property type="protein sequence ID" value="MEK8026664.1"/>
    <property type="molecule type" value="Genomic_DNA"/>
</dbReference>
<keyword evidence="5" id="KW-0804">Transcription</keyword>
<feature type="modified residue" description="4-aspartylphosphate" evidence="6">
    <location>
        <position position="59"/>
    </location>
</feature>
<dbReference type="Gene3D" id="1.10.10.10">
    <property type="entry name" value="Winged helix-like DNA-binding domain superfamily/Winged helix DNA-binding domain"/>
    <property type="match status" value="1"/>
</dbReference>
<protein>
    <submittedName>
        <fullName evidence="10">Response regulator transcription factor</fullName>
    </submittedName>
</protein>
<organism evidence="10 11">
    <name type="scientific">Pseudaquabacterium rugosum</name>
    <dbReference type="NCBI Taxonomy" id="2984194"/>
    <lineage>
        <taxon>Bacteria</taxon>
        <taxon>Pseudomonadati</taxon>
        <taxon>Pseudomonadota</taxon>
        <taxon>Betaproteobacteria</taxon>
        <taxon>Burkholderiales</taxon>
        <taxon>Sphaerotilaceae</taxon>
        <taxon>Pseudaquabacterium</taxon>
    </lineage>
</organism>
<dbReference type="PANTHER" id="PTHR48111">
    <property type="entry name" value="REGULATOR OF RPOS"/>
    <property type="match status" value="1"/>
</dbReference>
<evidence type="ECO:0000313" key="10">
    <source>
        <dbReference type="EMBL" id="MEK8026664.1"/>
    </source>
</evidence>
<evidence type="ECO:0000256" key="4">
    <source>
        <dbReference type="ARBA" id="ARBA00023125"/>
    </source>
</evidence>
<dbReference type="Gene3D" id="3.40.50.2300">
    <property type="match status" value="1"/>
</dbReference>
<dbReference type="Gene3D" id="6.10.250.690">
    <property type="match status" value="1"/>
</dbReference>
<dbReference type="InterPro" id="IPR039420">
    <property type="entry name" value="WalR-like"/>
</dbReference>
<dbReference type="Pfam" id="PF00072">
    <property type="entry name" value="Response_reg"/>
    <property type="match status" value="1"/>
</dbReference>
<evidence type="ECO:0000256" key="5">
    <source>
        <dbReference type="ARBA" id="ARBA00023163"/>
    </source>
</evidence>
<evidence type="ECO:0000256" key="3">
    <source>
        <dbReference type="ARBA" id="ARBA00023015"/>
    </source>
</evidence>
<keyword evidence="3" id="KW-0805">Transcription regulation</keyword>
<evidence type="ECO:0000259" key="8">
    <source>
        <dbReference type="PROSITE" id="PS50110"/>
    </source>
</evidence>
<evidence type="ECO:0000256" key="2">
    <source>
        <dbReference type="ARBA" id="ARBA00023012"/>
    </source>
</evidence>
<keyword evidence="11" id="KW-1185">Reference proteome</keyword>
<evidence type="ECO:0000256" key="7">
    <source>
        <dbReference type="PROSITE-ProRule" id="PRU01091"/>
    </source>
</evidence>
<dbReference type="InterPro" id="IPR036388">
    <property type="entry name" value="WH-like_DNA-bd_sf"/>
</dbReference>
<dbReference type="SMART" id="SM00448">
    <property type="entry name" value="REC"/>
    <property type="match status" value="1"/>
</dbReference>
<comment type="caution">
    <text evidence="10">The sequence shown here is derived from an EMBL/GenBank/DDBJ whole genome shotgun (WGS) entry which is preliminary data.</text>
</comment>
<evidence type="ECO:0000259" key="9">
    <source>
        <dbReference type="PROSITE" id="PS51755"/>
    </source>
</evidence>
<dbReference type="PROSITE" id="PS50110">
    <property type="entry name" value="RESPONSE_REGULATORY"/>
    <property type="match status" value="1"/>
</dbReference>
<gene>
    <name evidence="10" type="ORF">AACH11_11900</name>
</gene>
<keyword evidence="1 6" id="KW-0597">Phosphoprotein</keyword>
<dbReference type="SUPFAM" id="SSF52172">
    <property type="entry name" value="CheY-like"/>
    <property type="match status" value="1"/>
</dbReference>
<feature type="domain" description="OmpR/PhoB-type" evidence="9">
    <location>
        <begin position="135"/>
        <end position="233"/>
    </location>
</feature>
<reference evidence="10 11" key="1">
    <citation type="submission" date="2024-04" db="EMBL/GenBank/DDBJ databases">
        <title>Novel species of the genus Ideonella isolated from streams.</title>
        <authorList>
            <person name="Lu H."/>
        </authorList>
    </citation>
    <scope>NUCLEOTIDE SEQUENCE [LARGE SCALE GENOMIC DNA]</scope>
    <source>
        <strain evidence="10 11">BYS139W</strain>
    </source>
</reference>
<dbReference type="PROSITE" id="PS51755">
    <property type="entry name" value="OMPR_PHOB"/>
    <property type="match status" value="1"/>
</dbReference>
<dbReference type="CDD" id="cd00383">
    <property type="entry name" value="trans_reg_C"/>
    <property type="match status" value="1"/>
</dbReference>
<dbReference type="InterPro" id="IPR001867">
    <property type="entry name" value="OmpR/PhoB-type_DNA-bd"/>
</dbReference>
<dbReference type="Proteomes" id="UP001368500">
    <property type="component" value="Unassembled WGS sequence"/>
</dbReference>
<keyword evidence="2" id="KW-0902">Two-component regulatory system</keyword>
<sequence length="244" mass="26685">MNILIIEDDARIADFLGRGLRAEGHRVDIASDGRQGLEAARQAARDAATDGRPTVLVLDLMLPGLGGLEICQTLRAEGVALPILMLSALGRVEDRVAGLRLGADDYLPKPFDFEELLARLESLSRRGRERAQASPARLVVGDLTFDRERMQAHRGGRLLALTARELALLELMMSAPGRLFSRERILANVWGASEDPLTNVVDVYIRRLRGKIEADGEPPLIHTVRGLGYRLETVAPADNGRTAP</sequence>
<dbReference type="RefSeq" id="WP_341374448.1">
    <property type="nucleotide sequence ID" value="NZ_JBBUTF010000009.1"/>
</dbReference>
<dbReference type="InterPro" id="IPR011006">
    <property type="entry name" value="CheY-like_superfamily"/>
</dbReference>
<dbReference type="InterPro" id="IPR001789">
    <property type="entry name" value="Sig_transdc_resp-reg_receiver"/>
</dbReference>
<name>A0ABU9B9U6_9BURK</name>
<dbReference type="SMART" id="SM00862">
    <property type="entry name" value="Trans_reg_C"/>
    <property type="match status" value="1"/>
</dbReference>
<evidence type="ECO:0000313" key="11">
    <source>
        <dbReference type="Proteomes" id="UP001368500"/>
    </source>
</evidence>
<feature type="domain" description="Response regulatory" evidence="8">
    <location>
        <begin position="2"/>
        <end position="124"/>
    </location>
</feature>